<dbReference type="HOGENOM" id="CLU_030313_0_0_3"/>
<keyword evidence="7 10" id="KW-0811">Translocation</keyword>
<dbReference type="GO" id="GO:0031676">
    <property type="term" value="C:plasma membrane-derived thylakoid membrane"/>
    <property type="evidence" value="ECO:0007669"/>
    <property type="project" value="UniProtKB-SubCell"/>
</dbReference>
<comment type="similarity">
    <text evidence="2 10 11">Belongs to the SecY/SEC61-alpha family.</text>
</comment>
<evidence type="ECO:0000256" key="10">
    <source>
        <dbReference type="HAMAP-Rule" id="MF_01465"/>
    </source>
</evidence>
<keyword evidence="3 10" id="KW-0813">Transport</keyword>
<organism evidence="12 13">
    <name type="scientific">Parasynechococcus marenigrum (strain WH8102)</name>
    <dbReference type="NCBI Taxonomy" id="84588"/>
    <lineage>
        <taxon>Bacteria</taxon>
        <taxon>Bacillati</taxon>
        <taxon>Cyanobacteriota</taxon>
        <taxon>Cyanophyceae</taxon>
        <taxon>Synechococcales</taxon>
        <taxon>Prochlorococcaceae</taxon>
        <taxon>Parasynechococcus</taxon>
        <taxon>Parasynechococcus marenigrum</taxon>
    </lineage>
</organism>
<dbReference type="InterPro" id="IPR023201">
    <property type="entry name" value="SecY_dom_sf"/>
</dbReference>
<dbReference type="RefSeq" id="WP_011128943.1">
    <property type="nucleotide sequence ID" value="NC_005070.1"/>
</dbReference>
<feature type="transmembrane region" description="Helical" evidence="10">
    <location>
        <begin position="319"/>
        <end position="337"/>
    </location>
</feature>
<dbReference type="GO" id="GO:0006605">
    <property type="term" value="P:protein targeting"/>
    <property type="evidence" value="ECO:0007669"/>
    <property type="project" value="UniProtKB-UniRule"/>
</dbReference>
<dbReference type="AlphaFoldDB" id="Q7U4I2"/>
<keyword evidence="10" id="KW-0793">Thylakoid</keyword>
<feature type="transmembrane region" description="Helical" evidence="10">
    <location>
        <begin position="401"/>
        <end position="420"/>
    </location>
</feature>
<comment type="subunit">
    <text evidence="10">Component of the Sec protein translocase complex. Heterotrimer consisting of SecY, SecE and SecG subunits. The heterotrimers can form oligomers, although 1 heterotrimer is thought to be able to translocate proteins. Interacts with the ribosome. Interacts with SecDF, and other proteins may be involved. Interacts with SecA.</text>
</comment>
<protein>
    <recommendedName>
        <fullName evidence="9 10">Protein translocase subunit SecY</fullName>
    </recommendedName>
</protein>
<keyword evidence="5 10" id="KW-0653">Protein transport</keyword>
<feature type="transmembrane region" description="Helical" evidence="10">
    <location>
        <begin position="155"/>
        <end position="175"/>
    </location>
</feature>
<dbReference type="PANTHER" id="PTHR10906">
    <property type="entry name" value="SECY/SEC61-ALPHA FAMILY MEMBER"/>
    <property type="match status" value="1"/>
</dbReference>
<dbReference type="PRINTS" id="PR00303">
    <property type="entry name" value="SECYTRNLCASE"/>
</dbReference>
<evidence type="ECO:0000256" key="11">
    <source>
        <dbReference type="RuleBase" id="RU004349"/>
    </source>
</evidence>
<dbReference type="SUPFAM" id="SSF103491">
    <property type="entry name" value="Preprotein translocase SecY subunit"/>
    <property type="match status" value="1"/>
</dbReference>
<feature type="transmembrane region" description="Helical" evidence="10">
    <location>
        <begin position="276"/>
        <end position="299"/>
    </location>
</feature>
<evidence type="ECO:0000256" key="6">
    <source>
        <dbReference type="ARBA" id="ARBA00022989"/>
    </source>
</evidence>
<dbReference type="GO" id="GO:0043952">
    <property type="term" value="P:protein transport by the Sec complex"/>
    <property type="evidence" value="ECO:0007669"/>
    <property type="project" value="UniProtKB-UniRule"/>
</dbReference>
<dbReference type="FunFam" id="1.10.3370.10:FF:000001">
    <property type="entry name" value="Preprotein translocase subunit SecY"/>
    <property type="match status" value="1"/>
</dbReference>
<dbReference type="InterPro" id="IPR002208">
    <property type="entry name" value="SecY/SEC61-alpha"/>
</dbReference>
<evidence type="ECO:0000256" key="4">
    <source>
        <dbReference type="ARBA" id="ARBA00022692"/>
    </source>
</evidence>
<keyword evidence="4 10" id="KW-0812">Transmembrane</keyword>
<keyword evidence="8 10" id="KW-0472">Membrane</keyword>
<evidence type="ECO:0000256" key="5">
    <source>
        <dbReference type="ARBA" id="ARBA00022927"/>
    </source>
</evidence>
<feature type="transmembrane region" description="Helical" evidence="10">
    <location>
        <begin position="66"/>
        <end position="90"/>
    </location>
</feature>
<keyword evidence="13" id="KW-1185">Reference proteome</keyword>
<keyword evidence="6 10" id="KW-1133">Transmembrane helix</keyword>
<dbReference type="HAMAP" id="MF_01465">
    <property type="entry name" value="SecY"/>
    <property type="match status" value="1"/>
</dbReference>
<feature type="transmembrane region" description="Helical" evidence="10">
    <location>
        <begin position="187"/>
        <end position="208"/>
    </location>
</feature>
<comment type="subcellular location">
    <subcellularLocation>
        <location evidence="10">Cell inner membrane</location>
        <topology evidence="10">Multi-pass membrane protein</topology>
    </subcellularLocation>
    <subcellularLocation>
        <location evidence="10">Cellular thylakoid membrane</location>
        <topology evidence="10">Multi-pass membrane protein</topology>
    </subcellularLocation>
    <subcellularLocation>
        <location evidence="1">Membrane</location>
        <topology evidence="1">Multi-pass membrane protein</topology>
    </subcellularLocation>
</comment>
<evidence type="ECO:0000256" key="7">
    <source>
        <dbReference type="ARBA" id="ARBA00023010"/>
    </source>
</evidence>
<dbReference type="NCBIfam" id="TIGR00967">
    <property type="entry name" value="3a0501s007"/>
    <property type="match status" value="1"/>
</dbReference>
<dbReference type="InterPro" id="IPR030659">
    <property type="entry name" value="SecY_CS"/>
</dbReference>
<dbReference type="Pfam" id="PF00344">
    <property type="entry name" value="SecY"/>
    <property type="match status" value="1"/>
</dbReference>
<dbReference type="Proteomes" id="UP000001422">
    <property type="component" value="Chromosome"/>
</dbReference>
<feature type="transmembrane region" description="Helical" evidence="10">
    <location>
        <begin position="28"/>
        <end position="46"/>
    </location>
</feature>
<sequence>MLVSRGRNPNAAEVISQLIGNSGLRNRVLTTLSLLLLVRLGIYIPIPGIDREAFASFIEQGGSLLGFLDIFTGGGISTLGVFALGILPFINASIILQLLTASLPQLEDLQKNEGEAGRRKIAQITRYVALGWGLIQSVVFAMILRQYALEGISEVVFVVQTALCLVTGSMVVMWLSEVITERGIGQGASLVIFLNIVGTLPRTLGATIEAAQTGDRNTVLGIVVLVLVFLVTIVGIIFVQEGARRIPIVSAKRQVGGAGVGVLPTRQSYLPLKLNAGGVMPIIFASAVIFLPVTIANFTNNEWLIRGASLLNPGAANPWPYALAFFALILGFAYFYASLTVNPTDIASNLKKGGVAIPGVRPGSATATYLSGVQNRLTLLGGLFLGSVAIIPAAVERATNVQTFQGLGATSLLILVGVAIDTAKQVQTYVISQRYEGLVRQ</sequence>
<evidence type="ECO:0000256" key="8">
    <source>
        <dbReference type="ARBA" id="ARBA00023136"/>
    </source>
</evidence>
<keyword evidence="10" id="KW-1003">Cell membrane</keyword>
<gene>
    <name evidence="10 12" type="primary">secY</name>
    <name evidence="12" type="ordered locus">SYNW2085</name>
</gene>
<comment type="function">
    <text evidence="10">The central subunit of the protein translocation channel SecYEG. Consists of two halves formed by TMs 1-5 and 6-10. These two domains form a lateral gate at the front which open onto the bilayer between TMs 2 and 7, and are clamped together by SecE at the back. The channel is closed by both a pore ring composed of hydrophobic SecY resides and a short helix (helix 2A) on the extracellular side of the membrane which forms a plug. The plug probably moves laterally to allow the channel to open. The ring and the pore may move independently.</text>
</comment>
<evidence type="ECO:0000256" key="9">
    <source>
        <dbReference type="ARBA" id="ARBA00039733"/>
    </source>
</evidence>
<reference evidence="12 13" key="1">
    <citation type="journal article" date="2003" name="Nature">
        <title>The genome of a motile marine Synechococcus.</title>
        <authorList>
            <person name="Palenik B."/>
            <person name="Brahamsha B."/>
            <person name="Larimer F."/>
            <person name="Land M."/>
            <person name="Hauser L."/>
            <person name="Chain P."/>
            <person name="Lamerdin J."/>
            <person name="Regala W."/>
            <person name="Allen E.A."/>
            <person name="McCarren J."/>
            <person name="Paulsen I."/>
            <person name="Dufresne A."/>
            <person name="Partensky F."/>
            <person name="Webb E."/>
            <person name="Waterbury J."/>
        </authorList>
    </citation>
    <scope>NUCLEOTIDE SEQUENCE [LARGE SCALE GENOMIC DNA]</scope>
    <source>
        <strain evidence="12 13">WH8102</strain>
    </source>
</reference>
<evidence type="ECO:0000313" key="12">
    <source>
        <dbReference type="EMBL" id="CAE08600.1"/>
    </source>
</evidence>
<evidence type="ECO:0000256" key="1">
    <source>
        <dbReference type="ARBA" id="ARBA00004141"/>
    </source>
</evidence>
<evidence type="ECO:0000256" key="3">
    <source>
        <dbReference type="ARBA" id="ARBA00022448"/>
    </source>
</evidence>
<name>Q7U4I2_PARMW</name>
<dbReference type="KEGG" id="syw:SYNW2085"/>
<dbReference type="InterPro" id="IPR026593">
    <property type="entry name" value="SecY"/>
</dbReference>
<keyword evidence="10" id="KW-0997">Cell inner membrane</keyword>
<dbReference type="EMBL" id="BX569694">
    <property type="protein sequence ID" value="CAE08600.1"/>
    <property type="molecule type" value="Genomic_DNA"/>
</dbReference>
<evidence type="ECO:0000256" key="2">
    <source>
        <dbReference type="ARBA" id="ARBA00005751"/>
    </source>
</evidence>
<dbReference type="PIRSF" id="PIRSF004557">
    <property type="entry name" value="SecY"/>
    <property type="match status" value="1"/>
</dbReference>
<dbReference type="PROSITE" id="PS00755">
    <property type="entry name" value="SECY_1"/>
    <property type="match status" value="1"/>
</dbReference>
<proteinExistence type="inferred from homology"/>
<accession>Q7U4I2</accession>
<feature type="transmembrane region" description="Helical" evidence="10">
    <location>
        <begin position="377"/>
        <end position="395"/>
    </location>
</feature>
<evidence type="ECO:0000313" key="13">
    <source>
        <dbReference type="Proteomes" id="UP000001422"/>
    </source>
</evidence>
<dbReference type="GO" id="GO:0065002">
    <property type="term" value="P:intracellular protein transmembrane transport"/>
    <property type="evidence" value="ECO:0007669"/>
    <property type="project" value="UniProtKB-UniRule"/>
</dbReference>
<dbReference type="STRING" id="84588.SYNW2085"/>
<feature type="transmembrane region" description="Helical" evidence="10">
    <location>
        <begin position="127"/>
        <end position="149"/>
    </location>
</feature>
<dbReference type="Gene3D" id="1.10.3370.10">
    <property type="entry name" value="SecY subunit domain"/>
    <property type="match status" value="1"/>
</dbReference>
<feature type="transmembrane region" description="Helical" evidence="10">
    <location>
        <begin position="220"/>
        <end position="239"/>
    </location>
</feature>
<dbReference type="eggNOG" id="COG0201">
    <property type="taxonomic scope" value="Bacteria"/>
</dbReference>